<proteinExistence type="inferred from homology"/>
<keyword evidence="1" id="KW-0227">DNA damage</keyword>
<keyword evidence="1" id="KW-0547">Nucleotide-binding</keyword>
<comment type="similarity">
    <text evidence="1">Belongs to the helicase family.</text>
</comment>
<dbReference type="PANTHER" id="PTHR10492:SF95">
    <property type="entry name" value="HELITRON HELICASE-LIKE DOMAIN-CONTAINING PROTEIN"/>
    <property type="match status" value="1"/>
</dbReference>
<dbReference type="GO" id="GO:0043139">
    <property type="term" value="F:5'-3' DNA helicase activity"/>
    <property type="evidence" value="ECO:0007669"/>
    <property type="project" value="UniProtKB-EC"/>
</dbReference>
<dbReference type="PANTHER" id="PTHR10492">
    <property type="match status" value="1"/>
</dbReference>
<feature type="domain" description="DNA helicase Pif1-like DEAD-box helicase" evidence="3">
    <location>
        <begin position="55"/>
        <end position="164"/>
    </location>
</feature>
<gene>
    <name evidence="4" type="ORF">RRG08_017948</name>
</gene>
<keyword evidence="1" id="KW-0378">Hydrolase</keyword>
<keyword evidence="1" id="KW-0233">DNA recombination</keyword>
<dbReference type="GO" id="GO:0006310">
    <property type="term" value="P:DNA recombination"/>
    <property type="evidence" value="ECO:0007669"/>
    <property type="project" value="UniProtKB-KW"/>
</dbReference>
<name>A0AAE0ZD46_9GAST</name>
<comment type="cofactor">
    <cofactor evidence="1">
        <name>Mg(2+)</name>
        <dbReference type="ChEBI" id="CHEBI:18420"/>
    </cofactor>
</comment>
<dbReference type="GO" id="GO:0005524">
    <property type="term" value="F:ATP binding"/>
    <property type="evidence" value="ECO:0007669"/>
    <property type="project" value="UniProtKB-KW"/>
</dbReference>
<keyword evidence="5" id="KW-1185">Reference proteome</keyword>
<dbReference type="GO" id="GO:0006281">
    <property type="term" value="P:DNA repair"/>
    <property type="evidence" value="ECO:0007669"/>
    <property type="project" value="UniProtKB-KW"/>
</dbReference>
<evidence type="ECO:0000259" key="3">
    <source>
        <dbReference type="Pfam" id="PF05970"/>
    </source>
</evidence>
<keyword evidence="1" id="KW-0067">ATP-binding</keyword>
<organism evidence="4 5">
    <name type="scientific">Elysia crispata</name>
    <name type="common">lettuce slug</name>
    <dbReference type="NCBI Taxonomy" id="231223"/>
    <lineage>
        <taxon>Eukaryota</taxon>
        <taxon>Metazoa</taxon>
        <taxon>Spiralia</taxon>
        <taxon>Lophotrochozoa</taxon>
        <taxon>Mollusca</taxon>
        <taxon>Gastropoda</taxon>
        <taxon>Heterobranchia</taxon>
        <taxon>Euthyneura</taxon>
        <taxon>Panpulmonata</taxon>
        <taxon>Sacoglossa</taxon>
        <taxon>Placobranchoidea</taxon>
        <taxon>Plakobranchidae</taxon>
        <taxon>Elysia</taxon>
    </lineage>
</organism>
<dbReference type="AlphaFoldDB" id="A0AAE0ZD46"/>
<evidence type="ECO:0000313" key="4">
    <source>
        <dbReference type="EMBL" id="KAK3767073.1"/>
    </source>
</evidence>
<evidence type="ECO:0000313" key="5">
    <source>
        <dbReference type="Proteomes" id="UP001283361"/>
    </source>
</evidence>
<comment type="caution">
    <text evidence="4">The sequence shown here is derived from an EMBL/GenBank/DDBJ whole genome shotgun (WGS) entry which is preliminary data.</text>
</comment>
<reference evidence="4" key="1">
    <citation type="journal article" date="2023" name="G3 (Bethesda)">
        <title>A reference genome for the long-term kleptoplast-retaining sea slug Elysia crispata morphotype clarki.</title>
        <authorList>
            <person name="Eastman K.E."/>
            <person name="Pendleton A.L."/>
            <person name="Shaikh M.A."/>
            <person name="Suttiyut T."/>
            <person name="Ogas R."/>
            <person name="Tomko P."/>
            <person name="Gavelis G."/>
            <person name="Widhalm J.R."/>
            <person name="Wisecaver J.H."/>
        </authorList>
    </citation>
    <scope>NUCLEOTIDE SEQUENCE</scope>
    <source>
        <strain evidence="4">ECLA1</strain>
    </source>
</reference>
<dbReference type="Proteomes" id="UP001283361">
    <property type="component" value="Unassembled WGS sequence"/>
</dbReference>
<keyword evidence="1" id="KW-0347">Helicase</keyword>
<dbReference type="GO" id="GO:0000723">
    <property type="term" value="P:telomere maintenance"/>
    <property type="evidence" value="ECO:0007669"/>
    <property type="project" value="InterPro"/>
</dbReference>
<comment type="catalytic activity">
    <reaction evidence="1">
        <text>ATP + H2O = ADP + phosphate + H(+)</text>
        <dbReference type="Rhea" id="RHEA:13065"/>
        <dbReference type="ChEBI" id="CHEBI:15377"/>
        <dbReference type="ChEBI" id="CHEBI:15378"/>
        <dbReference type="ChEBI" id="CHEBI:30616"/>
        <dbReference type="ChEBI" id="CHEBI:43474"/>
        <dbReference type="ChEBI" id="CHEBI:456216"/>
        <dbReference type="EC" id="5.6.2.3"/>
    </reaction>
</comment>
<dbReference type="EC" id="5.6.2.3" evidence="1"/>
<accession>A0AAE0ZD46</accession>
<dbReference type="EMBL" id="JAWDGP010004170">
    <property type="protein sequence ID" value="KAK3767073.1"/>
    <property type="molecule type" value="Genomic_DNA"/>
</dbReference>
<protein>
    <recommendedName>
        <fullName evidence="1">ATP-dependent DNA helicase</fullName>
        <ecNumber evidence="1">5.6.2.3</ecNumber>
    </recommendedName>
</protein>
<dbReference type="InterPro" id="IPR010285">
    <property type="entry name" value="DNA_helicase_pif1-like_DEAD"/>
</dbReference>
<evidence type="ECO:0000256" key="1">
    <source>
        <dbReference type="RuleBase" id="RU363044"/>
    </source>
</evidence>
<dbReference type="Pfam" id="PF05970">
    <property type="entry name" value="PIF1"/>
    <property type="match status" value="1"/>
</dbReference>
<sequence length="167" mass="18247">MGIDSYPKCKRSDAQSGGNTEVKKVAGEEVTIDNSWIVPIEQSWNVELCASIKCIKYVLKRVHKGADRATFRIQREGGREKTFLIVTLLTLKRAQSKIAIATASLGLTATLLSGGKTLQNAFIVPLNIINTEMSVCTIKKGTTLLRVLQEPPLLIVDEATLLHGKIS</sequence>
<feature type="region of interest" description="Disordered" evidence="2">
    <location>
        <begin position="1"/>
        <end position="20"/>
    </location>
</feature>
<evidence type="ECO:0000256" key="2">
    <source>
        <dbReference type="SAM" id="MobiDB-lite"/>
    </source>
</evidence>
<dbReference type="GO" id="GO:0016787">
    <property type="term" value="F:hydrolase activity"/>
    <property type="evidence" value="ECO:0007669"/>
    <property type="project" value="UniProtKB-KW"/>
</dbReference>
<keyword evidence="1" id="KW-0234">DNA repair</keyword>